<feature type="domain" description="Rabenosyn Rab binding" evidence="2">
    <location>
        <begin position="156"/>
        <end position="195"/>
    </location>
</feature>
<evidence type="ECO:0000313" key="3">
    <source>
        <dbReference type="EMBL" id="KAJ3057232.1"/>
    </source>
</evidence>
<comment type="caution">
    <text evidence="3">The sequence shown here is derived from an EMBL/GenBank/DDBJ whole genome shotgun (WGS) entry which is preliminary data.</text>
</comment>
<accession>A0AAD5X8U5</accession>
<feature type="coiled-coil region" evidence="1">
    <location>
        <begin position="147"/>
        <end position="207"/>
    </location>
</feature>
<dbReference type="AlphaFoldDB" id="A0AAD5X8U5"/>
<evidence type="ECO:0000259" key="2">
    <source>
        <dbReference type="Pfam" id="PF11464"/>
    </source>
</evidence>
<keyword evidence="3" id="KW-0121">Carboxypeptidase</keyword>
<evidence type="ECO:0000256" key="1">
    <source>
        <dbReference type="SAM" id="Coils"/>
    </source>
</evidence>
<reference evidence="3" key="1">
    <citation type="submission" date="2020-05" db="EMBL/GenBank/DDBJ databases">
        <title>Phylogenomic resolution of chytrid fungi.</title>
        <authorList>
            <person name="Stajich J.E."/>
            <person name="Amses K."/>
            <person name="Simmons R."/>
            <person name="Seto K."/>
            <person name="Myers J."/>
            <person name="Bonds A."/>
            <person name="Quandt C.A."/>
            <person name="Barry K."/>
            <person name="Liu P."/>
            <person name="Grigoriev I."/>
            <person name="Longcore J.E."/>
            <person name="James T.Y."/>
        </authorList>
    </citation>
    <scope>NUCLEOTIDE SEQUENCE</scope>
    <source>
        <strain evidence="3">JEL0318</strain>
    </source>
</reference>
<dbReference type="InterPro" id="IPR036531">
    <property type="entry name" value="Rbsn_Rab-bd_sf"/>
</dbReference>
<dbReference type="Gene3D" id="4.10.860.20">
    <property type="entry name" value="Rabenosyn, Rab binding domain"/>
    <property type="match status" value="1"/>
</dbReference>
<keyword evidence="4" id="KW-1185">Reference proteome</keyword>
<keyword evidence="3" id="KW-0645">Protease</keyword>
<keyword evidence="1" id="KW-0175">Coiled coil</keyword>
<dbReference type="InterPro" id="IPR021565">
    <property type="entry name" value="Rbsn_Rab-bd"/>
</dbReference>
<sequence>MTISRRRDESHELSNVPPAIKLYQSAAKYRLLADETLPKYNSLIINLTNRETISLEDRDYQMAARYRKVLMDQFAELDKLGKHIKALPTNSPTLKRVQANIAQATLQYLQTHMFTLQLMPKITRAQDTTSAIAEEIKTLSLADMTRLSDAKQELEILEQQADQVRGFLDDAVRRRRFEEVATLRESLREVEEECEATRQVIAELDAIGSSR</sequence>
<dbReference type="GO" id="GO:0004180">
    <property type="term" value="F:carboxypeptidase activity"/>
    <property type="evidence" value="ECO:0007669"/>
    <property type="project" value="UniProtKB-KW"/>
</dbReference>
<dbReference type="Proteomes" id="UP001212841">
    <property type="component" value="Unassembled WGS sequence"/>
</dbReference>
<dbReference type="EMBL" id="JADGJD010000008">
    <property type="protein sequence ID" value="KAJ3057232.1"/>
    <property type="molecule type" value="Genomic_DNA"/>
</dbReference>
<organism evidence="3 4">
    <name type="scientific">Rhizophlyctis rosea</name>
    <dbReference type="NCBI Taxonomy" id="64517"/>
    <lineage>
        <taxon>Eukaryota</taxon>
        <taxon>Fungi</taxon>
        <taxon>Fungi incertae sedis</taxon>
        <taxon>Chytridiomycota</taxon>
        <taxon>Chytridiomycota incertae sedis</taxon>
        <taxon>Chytridiomycetes</taxon>
        <taxon>Rhizophlyctidales</taxon>
        <taxon>Rhizophlyctidaceae</taxon>
        <taxon>Rhizophlyctis</taxon>
    </lineage>
</organism>
<dbReference type="Pfam" id="PF11464">
    <property type="entry name" value="Rbsn"/>
    <property type="match status" value="1"/>
</dbReference>
<gene>
    <name evidence="3" type="primary">PEP7</name>
    <name evidence="3" type="ORF">HK097_010592</name>
</gene>
<dbReference type="SUPFAM" id="SSF140125">
    <property type="entry name" value="Rabenosyn-5 Rab-binding domain-like"/>
    <property type="match status" value="1"/>
</dbReference>
<evidence type="ECO:0000313" key="4">
    <source>
        <dbReference type="Proteomes" id="UP001212841"/>
    </source>
</evidence>
<proteinExistence type="predicted"/>
<keyword evidence="3" id="KW-0378">Hydrolase</keyword>
<name>A0AAD5X8U5_9FUNG</name>
<protein>
    <submittedName>
        <fullName evidence="3">Carboxypeptidase Y-deficient</fullName>
    </submittedName>
</protein>